<dbReference type="RefSeq" id="WP_075776098.1">
    <property type="nucleotide sequence ID" value="NZ_CP019437.1"/>
</dbReference>
<evidence type="ECO:0000313" key="4">
    <source>
        <dbReference type="Proteomes" id="UP000185622"/>
    </source>
</evidence>
<dbReference type="InterPro" id="IPR011650">
    <property type="entry name" value="Peptidase_M20_dimer"/>
</dbReference>
<proteinExistence type="predicted"/>
<protein>
    <submittedName>
        <fullName evidence="3">Peptidase M20</fullName>
    </submittedName>
</protein>
<dbReference type="PIRSF" id="PIRSF005962">
    <property type="entry name" value="Pept_M20D_amidohydro"/>
    <property type="match status" value="1"/>
</dbReference>
<dbReference type="SUPFAM" id="SSF53187">
    <property type="entry name" value="Zn-dependent exopeptidases"/>
    <property type="match status" value="1"/>
</dbReference>
<dbReference type="Pfam" id="PF01546">
    <property type="entry name" value="Peptidase_M20"/>
    <property type="match status" value="1"/>
</dbReference>
<keyword evidence="4" id="KW-1185">Reference proteome</keyword>
<dbReference type="InterPro" id="IPR036264">
    <property type="entry name" value="Bact_exopeptidase_dim_dom"/>
</dbReference>
<dbReference type="Pfam" id="PF07687">
    <property type="entry name" value="M20_dimer"/>
    <property type="match status" value="1"/>
</dbReference>
<dbReference type="EMBL" id="CP019437">
    <property type="protein sequence ID" value="AQS47605.1"/>
    <property type="molecule type" value="Genomic_DNA"/>
</dbReference>
<dbReference type="NCBIfam" id="TIGR01891">
    <property type="entry name" value="amidohydrolases"/>
    <property type="match status" value="1"/>
</dbReference>
<dbReference type="InterPro" id="IPR002933">
    <property type="entry name" value="Peptidase_M20"/>
</dbReference>
<evidence type="ECO:0000313" key="3">
    <source>
        <dbReference type="EMBL" id="AQS47605.1"/>
    </source>
</evidence>
<keyword evidence="1" id="KW-0378">Hydrolase</keyword>
<evidence type="ECO:0000259" key="2">
    <source>
        <dbReference type="Pfam" id="PF07687"/>
    </source>
</evidence>
<accession>A0ABN4X550</accession>
<sequence length="392" mass="41716">MTSAPFPLPPDSLTNSDITELTAWRHRLHQDPELSGEERDTAARVVAMLLPTAPDRTLTELGGHGVAAIYDGAEPGPTILLRCELDALPIHETGTPPYRSNFPGKGHLCGHDGHMAILAGVARWLSRNRPARGRAVLLFQPAEETGAGAAAVIADPRFVEIAPDLSFALHNMPGVPLGTAALQDGVMNCASRGMKITLTGWTAHASLPESGRSPAPALARLLTDLTALGNALHQSDPDFARVTVTHARLGEPAFGVAPGAAELWATLRTQRDAGMAGLVDKAEAMVRDAADALGLEREITYHDIFRHCENAPEANGILRAALQAEGIETTETDLPMRASEDFGRFADHGPAAMALLGAGDRPALHNPDYDFPDELIAPGARVLIQCLRARLY</sequence>
<dbReference type="PANTHER" id="PTHR11014:SF169">
    <property type="entry name" value="CLAN MH, FAMILY M20, PEPTIDASE T-LIKE METALLOPEPTIDASE"/>
    <property type="match status" value="1"/>
</dbReference>
<dbReference type="Proteomes" id="UP000185622">
    <property type="component" value="Chromosome"/>
</dbReference>
<dbReference type="Gene3D" id="3.30.70.360">
    <property type="match status" value="1"/>
</dbReference>
<evidence type="ECO:0000256" key="1">
    <source>
        <dbReference type="ARBA" id="ARBA00022801"/>
    </source>
</evidence>
<dbReference type="PANTHER" id="PTHR11014">
    <property type="entry name" value="PEPTIDASE M20 FAMILY MEMBER"/>
    <property type="match status" value="1"/>
</dbReference>
<dbReference type="SUPFAM" id="SSF55031">
    <property type="entry name" value="Bacterial exopeptidase dimerisation domain"/>
    <property type="match status" value="1"/>
</dbReference>
<dbReference type="Gene3D" id="3.40.630.10">
    <property type="entry name" value="Zn peptidases"/>
    <property type="match status" value="1"/>
</dbReference>
<dbReference type="InterPro" id="IPR017439">
    <property type="entry name" value="Amidohydrolase"/>
</dbReference>
<reference evidence="3 4" key="1">
    <citation type="submission" date="2017-01" db="EMBL/GenBank/DDBJ databases">
        <title>The complete genome sequence of a sulfur-oxidizing marine bacterium Thioclava sp. 25B10_4T.</title>
        <authorList>
            <person name="Liu Y."/>
            <person name="Lai Q."/>
            <person name="Shao Z."/>
        </authorList>
    </citation>
    <scope>NUCLEOTIDE SEQUENCE [LARGE SCALE GENOMIC DNA]</scope>
    <source>
        <strain evidence="3 4">25B10_4</strain>
    </source>
</reference>
<name>A0ABN4X550_9RHOB</name>
<feature type="domain" description="Peptidase M20 dimerisation" evidence="2">
    <location>
        <begin position="191"/>
        <end position="290"/>
    </location>
</feature>
<gene>
    <name evidence="3" type="ORF">BMG03_07190</name>
</gene>
<organism evidence="3 4">
    <name type="scientific">Thioclava nitratireducens</name>
    <dbReference type="NCBI Taxonomy" id="1915078"/>
    <lineage>
        <taxon>Bacteria</taxon>
        <taxon>Pseudomonadati</taxon>
        <taxon>Pseudomonadota</taxon>
        <taxon>Alphaproteobacteria</taxon>
        <taxon>Rhodobacterales</taxon>
        <taxon>Paracoccaceae</taxon>
        <taxon>Thioclava</taxon>
    </lineage>
</organism>